<accession>A0AAP0KE86</accession>
<evidence type="ECO:0000256" key="4">
    <source>
        <dbReference type="ARBA" id="ARBA00022840"/>
    </source>
</evidence>
<dbReference type="InterPro" id="IPR011009">
    <property type="entry name" value="Kinase-like_dom_sf"/>
</dbReference>
<evidence type="ECO:0000313" key="7">
    <source>
        <dbReference type="Proteomes" id="UP001420932"/>
    </source>
</evidence>
<sequence length="234" mass="26575">MLPLRWIGLSDQLSVWALLEALLFFMKKLSLLLCIEISKQAIFSLTKTCYPKLETLGWLKFFQKISLTLVHELLEPPPEYAMGGQLTKKADVYSFGVLLIEIISGRSSAKENWGGAERHALEWVWHLHKEGRLLELVDTELVQYPEDELLRYLKIALFCTQAAASRRPQMTQVVEMLSRDVRLNEKELTIPGYFQDSTKNSSGSASSSNKNMVSDISSEQVSYFPSAITQVNAR</sequence>
<dbReference type="Gene3D" id="1.10.510.10">
    <property type="entry name" value="Transferase(Phosphotransferase) domain 1"/>
    <property type="match status" value="1"/>
</dbReference>
<keyword evidence="3" id="KW-0418">Kinase</keyword>
<dbReference type="InterPro" id="IPR001245">
    <property type="entry name" value="Ser-Thr/Tyr_kinase_cat_dom"/>
</dbReference>
<evidence type="ECO:0000256" key="1">
    <source>
        <dbReference type="ARBA" id="ARBA00022679"/>
    </source>
</evidence>
<dbReference type="InterPro" id="IPR052059">
    <property type="entry name" value="CR_Ser/Thr_kinase"/>
</dbReference>
<dbReference type="AlphaFoldDB" id="A0AAP0KE86"/>
<keyword evidence="2" id="KW-0547">Nucleotide-binding</keyword>
<keyword evidence="1" id="KW-0808">Transferase</keyword>
<proteinExistence type="predicted"/>
<dbReference type="SUPFAM" id="SSF56112">
    <property type="entry name" value="Protein kinase-like (PK-like)"/>
    <property type="match status" value="1"/>
</dbReference>
<keyword evidence="4" id="KW-0067">ATP-binding</keyword>
<dbReference type="PANTHER" id="PTHR47973">
    <property type="entry name" value="CYSTEINE-RICH RECEPTOR-LIKE PROTEIN KINASE 3"/>
    <property type="match status" value="1"/>
</dbReference>
<gene>
    <name evidence="6" type="ORF">Syun_008387</name>
</gene>
<evidence type="ECO:0000259" key="5">
    <source>
        <dbReference type="Pfam" id="PF07714"/>
    </source>
</evidence>
<dbReference type="GO" id="GO:0005524">
    <property type="term" value="F:ATP binding"/>
    <property type="evidence" value="ECO:0007669"/>
    <property type="project" value="UniProtKB-KW"/>
</dbReference>
<dbReference type="Pfam" id="PF07714">
    <property type="entry name" value="PK_Tyr_Ser-Thr"/>
    <property type="match status" value="1"/>
</dbReference>
<dbReference type="Proteomes" id="UP001420932">
    <property type="component" value="Unassembled WGS sequence"/>
</dbReference>
<name>A0AAP0KE86_9MAGN</name>
<evidence type="ECO:0000313" key="6">
    <source>
        <dbReference type="EMBL" id="KAK9150078.1"/>
    </source>
</evidence>
<keyword evidence="7" id="KW-1185">Reference proteome</keyword>
<evidence type="ECO:0000256" key="2">
    <source>
        <dbReference type="ARBA" id="ARBA00022741"/>
    </source>
</evidence>
<evidence type="ECO:0000256" key="3">
    <source>
        <dbReference type="ARBA" id="ARBA00022777"/>
    </source>
</evidence>
<organism evidence="6 7">
    <name type="scientific">Stephania yunnanensis</name>
    <dbReference type="NCBI Taxonomy" id="152371"/>
    <lineage>
        <taxon>Eukaryota</taxon>
        <taxon>Viridiplantae</taxon>
        <taxon>Streptophyta</taxon>
        <taxon>Embryophyta</taxon>
        <taxon>Tracheophyta</taxon>
        <taxon>Spermatophyta</taxon>
        <taxon>Magnoliopsida</taxon>
        <taxon>Ranunculales</taxon>
        <taxon>Menispermaceae</taxon>
        <taxon>Menispermoideae</taxon>
        <taxon>Cissampelideae</taxon>
        <taxon>Stephania</taxon>
    </lineage>
</organism>
<dbReference type="EMBL" id="JBBNAF010000004">
    <property type="protein sequence ID" value="KAK9150078.1"/>
    <property type="molecule type" value="Genomic_DNA"/>
</dbReference>
<protein>
    <recommendedName>
        <fullName evidence="5">Serine-threonine/tyrosine-protein kinase catalytic domain-containing protein</fullName>
    </recommendedName>
</protein>
<reference evidence="6 7" key="1">
    <citation type="submission" date="2024-01" db="EMBL/GenBank/DDBJ databases">
        <title>Genome assemblies of Stephania.</title>
        <authorList>
            <person name="Yang L."/>
        </authorList>
    </citation>
    <scope>NUCLEOTIDE SEQUENCE [LARGE SCALE GENOMIC DNA]</scope>
    <source>
        <strain evidence="6">YNDBR</strain>
        <tissue evidence="6">Leaf</tissue>
    </source>
</reference>
<comment type="caution">
    <text evidence="6">The sequence shown here is derived from an EMBL/GenBank/DDBJ whole genome shotgun (WGS) entry which is preliminary data.</text>
</comment>
<dbReference type="GO" id="GO:0004672">
    <property type="term" value="F:protein kinase activity"/>
    <property type="evidence" value="ECO:0007669"/>
    <property type="project" value="InterPro"/>
</dbReference>
<feature type="domain" description="Serine-threonine/tyrosine-protein kinase catalytic" evidence="5">
    <location>
        <begin position="77"/>
        <end position="177"/>
    </location>
</feature>